<dbReference type="OrthoDB" id="9799053at2"/>
<geneLocation type="plasmid" evidence="2 3">
    <name>p1</name>
</geneLocation>
<organism evidence="2 3">
    <name type="scientific">Caballeronia insecticola</name>
    <dbReference type="NCBI Taxonomy" id="758793"/>
    <lineage>
        <taxon>Bacteria</taxon>
        <taxon>Pseudomonadati</taxon>
        <taxon>Pseudomonadota</taxon>
        <taxon>Betaproteobacteria</taxon>
        <taxon>Burkholderiales</taxon>
        <taxon>Burkholderiaceae</taxon>
        <taxon>Caballeronia</taxon>
    </lineage>
</organism>
<protein>
    <recommendedName>
        <fullName evidence="1">(S)-ureidoglycine aminohydrolase cupin domain-containing protein</fullName>
    </recommendedName>
</protein>
<dbReference type="RefSeq" id="WP_016348207.1">
    <property type="nucleotide sequence ID" value="NC_021289.1"/>
</dbReference>
<dbReference type="Gene3D" id="2.60.120.10">
    <property type="entry name" value="Jelly Rolls"/>
    <property type="match status" value="1"/>
</dbReference>
<dbReference type="CDD" id="cd02227">
    <property type="entry name" value="cupin_TM1112-like"/>
    <property type="match status" value="1"/>
</dbReference>
<evidence type="ECO:0000259" key="1">
    <source>
        <dbReference type="Pfam" id="PF05899"/>
    </source>
</evidence>
<keyword evidence="3" id="KW-1185">Reference proteome</keyword>
<dbReference type="AlphaFoldDB" id="R4WS53"/>
<evidence type="ECO:0000313" key="3">
    <source>
        <dbReference type="Proteomes" id="UP000013966"/>
    </source>
</evidence>
<feature type="domain" description="(S)-ureidoglycine aminohydrolase cupin" evidence="1">
    <location>
        <begin position="42"/>
        <end position="112"/>
    </location>
</feature>
<dbReference type="HOGENOM" id="CLU_113284_1_0_4"/>
<proteinExistence type="predicted"/>
<reference evidence="2 3" key="1">
    <citation type="journal article" date="2013" name="Genome Announc.">
        <title>Complete Genome Sequence of Burkholderia sp. Strain RPE64, Bacterial Symbiont of the Bean Bug Riptortus pedestris.</title>
        <authorList>
            <person name="Shibata T.F."/>
            <person name="Maeda T."/>
            <person name="Nikoh N."/>
            <person name="Yamaguchi K."/>
            <person name="Oshima K."/>
            <person name="Hattori M."/>
            <person name="Nishiyama T."/>
            <person name="Hasebe M."/>
            <person name="Fukatsu T."/>
            <person name="Kikuchi Y."/>
            <person name="Shigenobu S."/>
        </authorList>
    </citation>
    <scope>NUCLEOTIDE SEQUENCE [LARGE SCALE GENOMIC DNA]</scope>
    <source>
        <plasmid evidence="2 3">p1</plasmid>
    </source>
</reference>
<dbReference type="KEGG" id="buo:BRPE64_DCDS05620"/>
<dbReference type="Pfam" id="PF05899">
    <property type="entry name" value="Cupin_3"/>
    <property type="match status" value="1"/>
</dbReference>
<dbReference type="EMBL" id="AP013061">
    <property type="protein sequence ID" value="BAN27498.1"/>
    <property type="molecule type" value="Genomic_DNA"/>
</dbReference>
<reference evidence="2 3" key="2">
    <citation type="journal article" date="2018" name="Int. J. Syst. Evol. Microbiol.">
        <title>Burkholderia insecticola sp. nov., a gut symbiotic bacterium of the bean bug Riptortus pedestris.</title>
        <authorList>
            <person name="Takeshita K."/>
            <person name="Tamaki H."/>
            <person name="Ohbayashi T."/>
            <person name="Meng X.-Y."/>
            <person name="Sone T."/>
            <person name="Mitani Y."/>
            <person name="Peeters C."/>
            <person name="Kikuchi Y."/>
            <person name="Vandamme P."/>
        </authorList>
    </citation>
    <scope>NUCLEOTIDE SEQUENCE [LARGE SCALE GENOMIC DNA]</scope>
    <source>
        <strain evidence="2">RPE64</strain>
        <plasmid evidence="2 3">p1</plasmid>
    </source>
</reference>
<dbReference type="InterPro" id="IPR011051">
    <property type="entry name" value="RmlC_Cupin_sf"/>
</dbReference>
<dbReference type="Proteomes" id="UP000013966">
    <property type="component" value="Plasmid p1"/>
</dbReference>
<name>R4WS53_9BURK</name>
<dbReference type="PANTHER" id="PTHR40943:SF1">
    <property type="entry name" value="CYTOPLASMIC PROTEIN"/>
    <property type="match status" value="1"/>
</dbReference>
<evidence type="ECO:0000313" key="2">
    <source>
        <dbReference type="EMBL" id="BAN27498.1"/>
    </source>
</evidence>
<accession>R4WS53</accession>
<sequence>MTAPVFESVRLDDVLLRPDPIDPAWILEGDPVARSGLWSQSRDTTTSFWVWDCTAGRFNWYFDADETVYVIEGEVIITSEGQEPRSLRVGHAALFYAGTRSEWHVPKYVRKHAILRPHITKPVLLALKMSRKLSRKPTGYLPRSSF</sequence>
<dbReference type="InterPro" id="IPR014710">
    <property type="entry name" value="RmlC-like_jellyroll"/>
</dbReference>
<dbReference type="PANTHER" id="PTHR40943">
    <property type="entry name" value="CYTOPLASMIC PROTEIN-RELATED"/>
    <property type="match status" value="1"/>
</dbReference>
<dbReference type="SUPFAM" id="SSF51182">
    <property type="entry name" value="RmlC-like cupins"/>
    <property type="match status" value="1"/>
</dbReference>
<dbReference type="InterPro" id="IPR008579">
    <property type="entry name" value="UGlyAH_Cupin_dom"/>
</dbReference>
<dbReference type="PATRIC" id="fig|758793.3.peg.5705"/>
<keyword evidence="2" id="KW-0614">Plasmid</keyword>
<gene>
    <name evidence="2" type="ORF">BRPE64_DCDS05620</name>
</gene>